<keyword evidence="2" id="KW-1185">Reference proteome</keyword>
<dbReference type="EMBL" id="JABWDY010013784">
    <property type="protein sequence ID" value="KAF5198065.1"/>
    <property type="molecule type" value="Genomic_DNA"/>
</dbReference>
<gene>
    <name evidence="1" type="ORF">FRX31_012348</name>
</gene>
<evidence type="ECO:0000313" key="2">
    <source>
        <dbReference type="Proteomes" id="UP000554482"/>
    </source>
</evidence>
<sequence>FTGAQLQHIRIQPTSQILKNLIHQDMKEMDQLLTHMFHLEEALECVQEKSTLGLKFWSSCTM</sequence>
<feature type="non-terminal residue" evidence="1">
    <location>
        <position position="62"/>
    </location>
</feature>
<dbReference type="AlphaFoldDB" id="A0A7J6WNM7"/>
<organism evidence="1 2">
    <name type="scientific">Thalictrum thalictroides</name>
    <name type="common">Rue-anemone</name>
    <name type="synonym">Anemone thalictroides</name>
    <dbReference type="NCBI Taxonomy" id="46969"/>
    <lineage>
        <taxon>Eukaryota</taxon>
        <taxon>Viridiplantae</taxon>
        <taxon>Streptophyta</taxon>
        <taxon>Embryophyta</taxon>
        <taxon>Tracheophyta</taxon>
        <taxon>Spermatophyta</taxon>
        <taxon>Magnoliopsida</taxon>
        <taxon>Ranunculales</taxon>
        <taxon>Ranunculaceae</taxon>
        <taxon>Thalictroideae</taxon>
        <taxon>Thalictrum</taxon>
    </lineage>
</organism>
<feature type="non-terminal residue" evidence="1">
    <location>
        <position position="1"/>
    </location>
</feature>
<proteinExistence type="predicted"/>
<dbReference type="Proteomes" id="UP000554482">
    <property type="component" value="Unassembled WGS sequence"/>
</dbReference>
<name>A0A7J6WNM7_THATH</name>
<protein>
    <submittedName>
        <fullName evidence="1">Uncharacterized protein</fullName>
    </submittedName>
</protein>
<evidence type="ECO:0000313" key="1">
    <source>
        <dbReference type="EMBL" id="KAF5198065.1"/>
    </source>
</evidence>
<reference evidence="1 2" key="1">
    <citation type="submission" date="2020-06" db="EMBL/GenBank/DDBJ databases">
        <title>Transcriptomic and genomic resources for Thalictrum thalictroides and T. hernandezii: Facilitating candidate gene discovery in an emerging model plant lineage.</title>
        <authorList>
            <person name="Arias T."/>
            <person name="Riano-Pachon D.M."/>
            <person name="Di Stilio V.S."/>
        </authorList>
    </citation>
    <scope>NUCLEOTIDE SEQUENCE [LARGE SCALE GENOMIC DNA]</scope>
    <source>
        <strain evidence="2">cv. WT478/WT964</strain>
        <tissue evidence="1">Leaves</tissue>
    </source>
</reference>
<accession>A0A7J6WNM7</accession>
<comment type="caution">
    <text evidence="1">The sequence shown here is derived from an EMBL/GenBank/DDBJ whole genome shotgun (WGS) entry which is preliminary data.</text>
</comment>